<evidence type="ECO:0000313" key="6">
    <source>
        <dbReference type="EMBL" id="KAK7534752.1"/>
    </source>
</evidence>
<dbReference type="Gene3D" id="1.25.40.20">
    <property type="entry name" value="Ankyrin repeat-containing domain"/>
    <property type="match status" value="3"/>
</dbReference>
<protein>
    <recommendedName>
        <fullName evidence="8">NACHT domain-containing protein</fullName>
    </recommendedName>
</protein>
<name>A0ABR1LLX5_9PEZI</name>
<feature type="domain" description="GPI inositol-deacylase winged helix" evidence="3">
    <location>
        <begin position="592"/>
        <end position="671"/>
    </location>
</feature>
<dbReference type="Proteomes" id="UP001360953">
    <property type="component" value="Unassembled WGS sequence"/>
</dbReference>
<dbReference type="PROSITE" id="PS50088">
    <property type="entry name" value="ANK_REPEAT"/>
    <property type="match status" value="4"/>
</dbReference>
<dbReference type="Pfam" id="PF24883">
    <property type="entry name" value="NPHP3_N"/>
    <property type="match status" value="1"/>
</dbReference>
<dbReference type="SUPFAM" id="SSF52540">
    <property type="entry name" value="P-loop containing nucleoside triphosphate hydrolases"/>
    <property type="match status" value="1"/>
</dbReference>
<accession>A0ABR1LLX5</accession>
<dbReference type="InterPro" id="IPR036770">
    <property type="entry name" value="Ankyrin_rpt-contain_sf"/>
</dbReference>
<dbReference type="SUPFAM" id="SSF48403">
    <property type="entry name" value="Ankyrin repeat"/>
    <property type="match status" value="1"/>
</dbReference>
<dbReference type="RefSeq" id="XP_066653477.1">
    <property type="nucleotide sequence ID" value="XM_066803148.1"/>
</dbReference>
<keyword evidence="1" id="KW-0677">Repeat</keyword>
<feature type="repeat" description="ANK" evidence="2">
    <location>
        <begin position="1138"/>
        <end position="1164"/>
    </location>
</feature>
<feature type="repeat" description="ANK" evidence="2">
    <location>
        <begin position="1165"/>
        <end position="1197"/>
    </location>
</feature>
<dbReference type="InterPro" id="IPR054471">
    <property type="entry name" value="GPIID_WHD"/>
</dbReference>
<dbReference type="SMART" id="SM00248">
    <property type="entry name" value="ANK"/>
    <property type="match status" value="7"/>
</dbReference>
<dbReference type="PANTHER" id="PTHR10039:SF17">
    <property type="entry name" value="FUNGAL STAND N-TERMINAL GOODBYE DOMAIN-CONTAINING PROTEIN-RELATED"/>
    <property type="match status" value="1"/>
</dbReference>
<feature type="domain" description="Nephrocystin 3-like N-terminal" evidence="5">
    <location>
        <begin position="315"/>
        <end position="481"/>
    </location>
</feature>
<feature type="domain" description="DUF7708" evidence="4">
    <location>
        <begin position="91"/>
        <end position="201"/>
    </location>
</feature>
<dbReference type="EMBL" id="JBBPEH010000008">
    <property type="protein sequence ID" value="KAK7534752.1"/>
    <property type="molecule type" value="Genomic_DNA"/>
</dbReference>
<proteinExistence type="predicted"/>
<gene>
    <name evidence="6" type="ORF">J3D65DRAFT_668911</name>
</gene>
<dbReference type="InterPro" id="IPR056884">
    <property type="entry name" value="NPHP3-like_N"/>
</dbReference>
<keyword evidence="7" id="KW-1185">Reference proteome</keyword>
<dbReference type="Pfam" id="PF24809">
    <property type="entry name" value="DUF7708"/>
    <property type="match status" value="1"/>
</dbReference>
<dbReference type="PROSITE" id="PS50297">
    <property type="entry name" value="ANK_REP_REGION"/>
    <property type="match status" value="4"/>
</dbReference>
<dbReference type="InterPro" id="IPR056125">
    <property type="entry name" value="DUF7708"/>
</dbReference>
<dbReference type="Gene3D" id="3.40.50.300">
    <property type="entry name" value="P-loop containing nucleotide triphosphate hydrolases"/>
    <property type="match status" value="1"/>
</dbReference>
<evidence type="ECO:0000313" key="7">
    <source>
        <dbReference type="Proteomes" id="UP001360953"/>
    </source>
</evidence>
<feature type="repeat" description="ANK" evidence="2">
    <location>
        <begin position="1022"/>
        <end position="1054"/>
    </location>
</feature>
<dbReference type="InterPro" id="IPR027417">
    <property type="entry name" value="P-loop_NTPase"/>
</dbReference>
<evidence type="ECO:0000256" key="2">
    <source>
        <dbReference type="PROSITE-ProRule" id="PRU00023"/>
    </source>
</evidence>
<evidence type="ECO:0000259" key="3">
    <source>
        <dbReference type="Pfam" id="PF22939"/>
    </source>
</evidence>
<keyword evidence="2" id="KW-0040">ANK repeat</keyword>
<dbReference type="GeneID" id="92036054"/>
<dbReference type="Pfam" id="PF00023">
    <property type="entry name" value="Ank"/>
    <property type="match status" value="1"/>
</dbReference>
<evidence type="ECO:0000259" key="5">
    <source>
        <dbReference type="Pfam" id="PF24883"/>
    </source>
</evidence>
<dbReference type="PRINTS" id="PR01415">
    <property type="entry name" value="ANKYRIN"/>
</dbReference>
<dbReference type="Pfam" id="PF22939">
    <property type="entry name" value="WHD_GPIID"/>
    <property type="match status" value="1"/>
</dbReference>
<reference evidence="6 7" key="1">
    <citation type="submission" date="2024-04" db="EMBL/GenBank/DDBJ databases">
        <title>Phyllosticta paracitricarpa is synonymous to the EU quarantine fungus P. citricarpa based on phylogenomic analyses.</title>
        <authorList>
            <consortium name="Lawrence Berkeley National Laboratory"/>
            <person name="Van ingen-buijs V.A."/>
            <person name="Van westerhoven A.C."/>
            <person name="Haridas S."/>
            <person name="Skiadas P."/>
            <person name="Martin F."/>
            <person name="Groenewald J.Z."/>
            <person name="Crous P.W."/>
            <person name="Seidl M.F."/>
        </authorList>
    </citation>
    <scope>NUCLEOTIDE SEQUENCE [LARGE SCALE GENOMIC DNA]</scope>
    <source>
        <strain evidence="6 7">CPC 17464</strain>
    </source>
</reference>
<evidence type="ECO:0000256" key="1">
    <source>
        <dbReference type="ARBA" id="ARBA00022737"/>
    </source>
</evidence>
<feature type="repeat" description="ANK" evidence="2">
    <location>
        <begin position="1091"/>
        <end position="1123"/>
    </location>
</feature>
<sequence length="1280" mass="145337">MAPKAQLGGIKNITTNNWDDAKKLLSEEDQEIFGLAQTEQKDWKDLLQDVLHATDQRKIELLERERKASFSFRGKQIVLRDVMSKLAVWTDRFKEVGDAVVQLDPGHATLPWAIVRLLLVAPVKEEEMYGAAMEGVERAAEIISRCAILEELYLSVDSDIAGRLRRSLVDLYAAVLSFLSKAVRYFNYSARQKILKSFFTSKGAETWFSTVDVKQEEVEKNRLLADAERAKSMSELMHTTNDRQEQFVCESRKKDEKLRNMLEDFGVDMSKVKVQLADLRNCLKAEDQRKILESISKILHKSQHADLSKGRLASSGQWLLEKPEFRNWQEDTSSSILWLRGIPGSGKTKLTSLVIDSMRDERLAFFYCVRNPAEPERAMAQPILASLVEQLACADKRIVFDTIRLRYLEAIDGSERYEDVTWDIEESTRALIDLTSFHASTVLVLDALDEMRQSEVSDLLEALIKIMRESRGVVKIFFSSRDSGEINEQLEDHPSLRIDAQDNSNDIEAFVLENIRVVRGLKGPKRAALREEVIKTLINGANGMFRWVELQIQMLRRCEDPRDIKAKLGHLPETLEKSYWDVFEQIKRLGENAEKLATTTFQWLLCAHRKVNLELFAFLASTDLEDSDEPYTGDEILRVCLNLVEKDKDSTIRFAHLSVREFLENSLSKSKSTEFLAPQANARVASLCLMRESRHMKRLMNQEALESAGEPRTIMNRDEREREWENHYIFFLIDHVSSSGDLKSSEPLKSLIMDFVFEGSEISPGFQGFHTAIGTSQIHLSGIPTHSENLTFQAVVANHVIWTLDAFGLTEHEQLKVPGISGQQQHRFMDIAIRSKNFSMVEKMLYYGIHLDCISHEIAKSSAQDPHAPVKREICTNLEFLLAPLDTIEDERDLVIILRKRILQLSVILNEALELSLVQKKVEDVEAFEKLYSKLQAGIERIMKSLDATDGRANPRTLVQGVVNITLDLAHRLLGPDFKISWIDTMLRRNALYLCSQDLRSGAQIAKAIIAHGARVNMSDRDGYTPLWLGIYYSNTTFVQVLLENGADANGTDPSTTNTRLIEAVVSRKPNVKIVRALLEKGARVNDCNELANTPLHVATGNLDLEMVQILLENGADVNVRNKKENTPLQRAVNVTTHKAANRQHPKIVRLLLERGADVSARDWLLMTPLHQAAVRDDTEVVEILLSHGADVDARDVRGLTARGLAEKFGRTRVLQMLPEFDKFPWDREAQSRNEVSDASSTPGSKQDWTRGIEEFEEYIVNSWGDRYGVQLGIDLFGPD</sequence>
<comment type="caution">
    <text evidence="6">The sequence shown here is derived from an EMBL/GenBank/DDBJ whole genome shotgun (WGS) entry which is preliminary data.</text>
</comment>
<dbReference type="PANTHER" id="PTHR10039">
    <property type="entry name" value="AMELOGENIN"/>
    <property type="match status" value="1"/>
</dbReference>
<evidence type="ECO:0008006" key="8">
    <source>
        <dbReference type="Google" id="ProtNLM"/>
    </source>
</evidence>
<evidence type="ECO:0000259" key="4">
    <source>
        <dbReference type="Pfam" id="PF24809"/>
    </source>
</evidence>
<dbReference type="Pfam" id="PF12796">
    <property type="entry name" value="Ank_2"/>
    <property type="match status" value="2"/>
</dbReference>
<dbReference type="InterPro" id="IPR002110">
    <property type="entry name" value="Ankyrin_rpt"/>
</dbReference>
<organism evidence="6 7">
    <name type="scientific">Phyllosticta citribraziliensis</name>
    <dbReference type="NCBI Taxonomy" id="989973"/>
    <lineage>
        <taxon>Eukaryota</taxon>
        <taxon>Fungi</taxon>
        <taxon>Dikarya</taxon>
        <taxon>Ascomycota</taxon>
        <taxon>Pezizomycotina</taxon>
        <taxon>Dothideomycetes</taxon>
        <taxon>Dothideomycetes incertae sedis</taxon>
        <taxon>Botryosphaeriales</taxon>
        <taxon>Phyllostictaceae</taxon>
        <taxon>Phyllosticta</taxon>
    </lineage>
</organism>